<feature type="non-terminal residue" evidence="4">
    <location>
        <position position="1"/>
    </location>
</feature>
<dbReference type="CDD" id="cd16022">
    <property type="entry name" value="sulfatase_like"/>
    <property type="match status" value="1"/>
</dbReference>
<proteinExistence type="predicted"/>
<protein>
    <recommendedName>
        <fullName evidence="3">Sulfatase N-terminal domain-containing protein</fullName>
    </recommendedName>
</protein>
<keyword evidence="2" id="KW-0378">Hydrolase</keyword>
<feature type="domain" description="Sulfatase N-terminal" evidence="3">
    <location>
        <begin position="70"/>
        <end position="181"/>
    </location>
</feature>
<name>A0A383DGA7_9ZZZZ</name>
<dbReference type="PANTHER" id="PTHR45953:SF1">
    <property type="entry name" value="IDURONATE 2-SULFATASE"/>
    <property type="match status" value="1"/>
</dbReference>
<dbReference type="Gene3D" id="3.40.720.10">
    <property type="entry name" value="Alkaline Phosphatase, subunit A"/>
    <property type="match status" value="1"/>
</dbReference>
<dbReference type="SUPFAM" id="SSF53649">
    <property type="entry name" value="Alkaline phosphatase-like"/>
    <property type="match status" value="1"/>
</dbReference>
<dbReference type="GO" id="GO:0008484">
    <property type="term" value="F:sulfuric ester hydrolase activity"/>
    <property type="evidence" value="ECO:0007669"/>
    <property type="project" value="TreeGrafter"/>
</dbReference>
<feature type="non-terminal residue" evidence="4">
    <location>
        <position position="236"/>
    </location>
</feature>
<dbReference type="EMBL" id="UINC01216666">
    <property type="protein sequence ID" value="SVE42898.1"/>
    <property type="molecule type" value="Genomic_DNA"/>
</dbReference>
<organism evidence="4">
    <name type="scientific">marine metagenome</name>
    <dbReference type="NCBI Taxonomy" id="408172"/>
    <lineage>
        <taxon>unclassified sequences</taxon>
        <taxon>metagenomes</taxon>
        <taxon>ecological metagenomes</taxon>
    </lineage>
</organism>
<dbReference type="AlphaFoldDB" id="A0A383DGA7"/>
<evidence type="ECO:0000256" key="1">
    <source>
        <dbReference type="ARBA" id="ARBA00022723"/>
    </source>
</evidence>
<dbReference type="PANTHER" id="PTHR45953">
    <property type="entry name" value="IDURONATE 2-SULFATASE"/>
    <property type="match status" value="1"/>
</dbReference>
<accession>A0A383DGA7</accession>
<reference evidence="4" key="1">
    <citation type="submission" date="2018-05" db="EMBL/GenBank/DDBJ databases">
        <authorList>
            <person name="Lanie J.A."/>
            <person name="Ng W.-L."/>
            <person name="Kazmierczak K.M."/>
            <person name="Andrzejewski T.M."/>
            <person name="Davidsen T.M."/>
            <person name="Wayne K.J."/>
            <person name="Tettelin H."/>
            <person name="Glass J.I."/>
            <person name="Rusch D."/>
            <person name="Podicherti R."/>
            <person name="Tsui H.-C.T."/>
            <person name="Winkler M.E."/>
        </authorList>
    </citation>
    <scope>NUCLEOTIDE SEQUENCE</scope>
</reference>
<evidence type="ECO:0000256" key="2">
    <source>
        <dbReference type="ARBA" id="ARBA00022801"/>
    </source>
</evidence>
<dbReference type="Pfam" id="PF00884">
    <property type="entry name" value="Sulfatase"/>
    <property type="match status" value="1"/>
</dbReference>
<evidence type="ECO:0000313" key="4">
    <source>
        <dbReference type="EMBL" id="SVE42898.1"/>
    </source>
</evidence>
<dbReference type="GO" id="GO:0005737">
    <property type="term" value="C:cytoplasm"/>
    <property type="evidence" value="ECO:0007669"/>
    <property type="project" value="TreeGrafter"/>
</dbReference>
<dbReference type="InterPro" id="IPR017850">
    <property type="entry name" value="Alkaline_phosphatase_core_sf"/>
</dbReference>
<keyword evidence="1" id="KW-0479">Metal-binding</keyword>
<dbReference type="GO" id="GO:0046872">
    <property type="term" value="F:metal ion binding"/>
    <property type="evidence" value="ECO:0007669"/>
    <property type="project" value="UniProtKB-KW"/>
</dbReference>
<dbReference type="InterPro" id="IPR000917">
    <property type="entry name" value="Sulfatase_N"/>
</dbReference>
<gene>
    <name evidence="4" type="ORF">METZ01_LOCUS495752</name>
</gene>
<evidence type="ECO:0000259" key="3">
    <source>
        <dbReference type="Pfam" id="PF00884"/>
    </source>
</evidence>
<sequence length="236" mass="26805">YDPHPPFNPPKLYRDFFDPKSMPDPLFQESDLVQQKILEPIDFQSKVSRPEALDICDPILPRTPTANSVRGDDPSPGERDAWTLKAAYYAMIKLIDDQFGRLVKFLEETGQLENTLIIFSTDHGESLGDHGLIEKGCRFYEGLVHVPLIFSLPGIVKANLQSKALVELMDITPTLLEIVGIPIPAYMQGHSLWPILTGSKRPESHKLMVRSEFFDALNQPFQTRATMLRDERFKLV</sequence>